<sequence length="74" mass="7842">MIQTSDYIANWENSPLAELGLTPWAMTTIAAISITDLQRGDAETEGLPQHALGNRAVASPPPRPFTCCAGSCDP</sequence>
<protein>
    <submittedName>
        <fullName evidence="1">Uncharacterized protein</fullName>
    </submittedName>
</protein>
<comment type="caution">
    <text evidence="1">The sequence shown here is derived from an EMBL/GenBank/DDBJ whole genome shotgun (WGS) entry which is preliminary data.</text>
</comment>
<dbReference type="EMBL" id="FOSK01000015">
    <property type="protein sequence ID" value="SFL05958.1"/>
    <property type="molecule type" value="Genomic_DNA"/>
</dbReference>
<gene>
    <name evidence="1" type="ORF">SAMN04488518_115107</name>
</gene>
<accession>A0A1I4EJM3</accession>
<reference evidence="1 2" key="1">
    <citation type="submission" date="2016-10" db="EMBL/GenBank/DDBJ databases">
        <authorList>
            <person name="Varghese N."/>
            <person name="Submissions S."/>
        </authorList>
    </citation>
    <scope>NUCLEOTIDE SEQUENCE [LARGE SCALE GENOMIC DNA]</scope>
    <source>
        <strain evidence="1 2">DSM 16392</strain>
    </source>
</reference>
<proteinExistence type="predicted"/>
<evidence type="ECO:0000313" key="2">
    <source>
        <dbReference type="Proteomes" id="UP000199598"/>
    </source>
</evidence>
<keyword evidence="2" id="KW-1185">Reference proteome</keyword>
<organism evidence="1 2">
    <name type="scientific">Pseudovibrio ascidiaceicola</name>
    <dbReference type="NCBI Taxonomy" id="285279"/>
    <lineage>
        <taxon>Bacteria</taxon>
        <taxon>Pseudomonadati</taxon>
        <taxon>Pseudomonadota</taxon>
        <taxon>Alphaproteobacteria</taxon>
        <taxon>Hyphomicrobiales</taxon>
        <taxon>Stappiaceae</taxon>
        <taxon>Pseudovibrio</taxon>
    </lineage>
</organism>
<name>A0A1I4EJM3_9HYPH</name>
<evidence type="ECO:0000313" key="1">
    <source>
        <dbReference type="EMBL" id="SFL05958.1"/>
    </source>
</evidence>
<dbReference type="Proteomes" id="UP000199598">
    <property type="component" value="Unassembled WGS sequence"/>
</dbReference>